<organism evidence="1 2">
    <name type="scientific">Wickerhamomyces mucosus</name>
    <dbReference type="NCBI Taxonomy" id="1378264"/>
    <lineage>
        <taxon>Eukaryota</taxon>
        <taxon>Fungi</taxon>
        <taxon>Dikarya</taxon>
        <taxon>Ascomycota</taxon>
        <taxon>Saccharomycotina</taxon>
        <taxon>Saccharomycetes</taxon>
        <taxon>Phaffomycetales</taxon>
        <taxon>Wickerhamomycetaceae</taxon>
        <taxon>Wickerhamomyces</taxon>
    </lineage>
</organism>
<evidence type="ECO:0000313" key="1">
    <source>
        <dbReference type="EMBL" id="KAH3678462.1"/>
    </source>
</evidence>
<reference evidence="1" key="2">
    <citation type="submission" date="2021-01" db="EMBL/GenBank/DDBJ databases">
        <authorList>
            <person name="Schikora-Tamarit M.A."/>
        </authorList>
    </citation>
    <scope>NUCLEOTIDE SEQUENCE</scope>
    <source>
        <strain evidence="1">CBS6341</strain>
    </source>
</reference>
<accession>A0A9P8PVP5</accession>
<sequence>MKKSKSSVPLLEARKLLCELVDVDPNTGLLGAAFVAAEERVAIAVGKTNDGESFPAKPNLVKPVPL</sequence>
<comment type="caution">
    <text evidence="1">The sequence shown here is derived from an EMBL/GenBank/DDBJ whole genome shotgun (WGS) entry which is preliminary data.</text>
</comment>
<proteinExistence type="predicted"/>
<dbReference type="EMBL" id="JAEUBF010000443">
    <property type="protein sequence ID" value="KAH3678462.1"/>
    <property type="molecule type" value="Genomic_DNA"/>
</dbReference>
<protein>
    <submittedName>
        <fullName evidence="1">Uncharacterized protein</fullName>
    </submittedName>
</protein>
<dbReference type="AlphaFoldDB" id="A0A9P8PVP5"/>
<evidence type="ECO:0000313" key="2">
    <source>
        <dbReference type="Proteomes" id="UP000769528"/>
    </source>
</evidence>
<keyword evidence="2" id="KW-1185">Reference proteome</keyword>
<gene>
    <name evidence="1" type="ORF">WICMUC_001479</name>
</gene>
<name>A0A9P8PVP5_9ASCO</name>
<dbReference type="Proteomes" id="UP000769528">
    <property type="component" value="Unassembled WGS sequence"/>
</dbReference>
<dbReference type="OrthoDB" id="10484643at2759"/>
<reference evidence="1" key="1">
    <citation type="journal article" date="2021" name="Open Biol.">
        <title>Shared evolutionary footprints suggest mitochondrial oxidative damage underlies multiple complex I losses in fungi.</title>
        <authorList>
            <person name="Schikora-Tamarit M.A."/>
            <person name="Marcet-Houben M."/>
            <person name="Nosek J."/>
            <person name="Gabaldon T."/>
        </authorList>
    </citation>
    <scope>NUCLEOTIDE SEQUENCE</scope>
    <source>
        <strain evidence="1">CBS6341</strain>
    </source>
</reference>